<organism evidence="2 3">
    <name type="scientific">Metabacillus bambusae</name>
    <dbReference type="NCBI Taxonomy" id="2795218"/>
    <lineage>
        <taxon>Bacteria</taxon>
        <taxon>Bacillati</taxon>
        <taxon>Bacillota</taxon>
        <taxon>Bacilli</taxon>
        <taxon>Bacillales</taxon>
        <taxon>Bacillaceae</taxon>
        <taxon>Metabacillus</taxon>
    </lineage>
</organism>
<gene>
    <name evidence="2" type="ORF">I7822_17870</name>
</gene>
<keyword evidence="1" id="KW-1133">Transmembrane helix</keyword>
<dbReference type="Proteomes" id="UP000663981">
    <property type="component" value="Unassembled WGS sequence"/>
</dbReference>
<evidence type="ECO:0000256" key="1">
    <source>
        <dbReference type="SAM" id="Phobius"/>
    </source>
</evidence>
<evidence type="ECO:0000313" key="3">
    <source>
        <dbReference type="Proteomes" id="UP000663981"/>
    </source>
</evidence>
<protein>
    <submittedName>
        <fullName evidence="2">Uncharacterized protein</fullName>
    </submittedName>
</protein>
<reference evidence="2 3" key="1">
    <citation type="submission" date="2021-03" db="EMBL/GenBank/DDBJ databases">
        <title>Whole genome sequence of Metabacillus bambusae BG109.</title>
        <authorList>
            <person name="Jeong J.W."/>
        </authorList>
    </citation>
    <scope>NUCLEOTIDE SEQUENCE [LARGE SCALE GENOMIC DNA]</scope>
    <source>
        <strain evidence="2 3">BG109</strain>
    </source>
</reference>
<dbReference type="RefSeq" id="WP_207980470.1">
    <property type="nucleotide sequence ID" value="NZ_JAGDEL010000015.1"/>
</dbReference>
<sequence length="114" mass="13009">MGLGTRFSPTFFRLFSLDFFLEIVDLSGIVMLFLLLLFMPFSCFFLAFPPLLDTKKRGKLEKTLRFSLVLGNDLFNQGNSLFCYGTLGISDNMYIPVQPGFIFRLSPAINQMID</sequence>
<comment type="caution">
    <text evidence="2">The sequence shown here is derived from an EMBL/GenBank/DDBJ whole genome shotgun (WGS) entry which is preliminary data.</text>
</comment>
<keyword evidence="1" id="KW-0812">Transmembrane</keyword>
<keyword evidence="3" id="KW-1185">Reference proteome</keyword>
<proteinExistence type="predicted"/>
<dbReference type="EMBL" id="JAGDEL010000015">
    <property type="protein sequence ID" value="MBO1513511.1"/>
    <property type="molecule type" value="Genomic_DNA"/>
</dbReference>
<feature type="transmembrane region" description="Helical" evidence="1">
    <location>
        <begin position="29"/>
        <end position="52"/>
    </location>
</feature>
<keyword evidence="1" id="KW-0472">Membrane</keyword>
<evidence type="ECO:0000313" key="2">
    <source>
        <dbReference type="EMBL" id="MBO1513511.1"/>
    </source>
</evidence>
<name>A0ABS3N5D4_9BACI</name>
<accession>A0ABS3N5D4</accession>